<accession>C1GBZ7</accession>
<dbReference type="GeneID" id="22583624"/>
<dbReference type="EMBL" id="KN275961">
    <property type="protein sequence ID" value="EEH48440.1"/>
    <property type="molecule type" value="Genomic_DNA"/>
</dbReference>
<dbReference type="InParanoid" id="C1GBZ7"/>
<keyword evidence="2" id="KW-1185">Reference proteome</keyword>
<evidence type="ECO:0000313" key="2">
    <source>
        <dbReference type="Proteomes" id="UP000001628"/>
    </source>
</evidence>
<proteinExistence type="predicted"/>
<sequence length="67" mass="7558">MFRNHGRFSLEEFDYNETTDHDNTICYPCLPRMVDRATAQAANRCAKVEIAGITGGKGHYGYSLNMV</sequence>
<protein>
    <submittedName>
        <fullName evidence="1">Uncharacterized protein</fullName>
    </submittedName>
</protein>
<organism evidence="1 2">
    <name type="scientific">Paracoccidioides brasiliensis (strain Pb18)</name>
    <dbReference type="NCBI Taxonomy" id="502780"/>
    <lineage>
        <taxon>Eukaryota</taxon>
        <taxon>Fungi</taxon>
        <taxon>Dikarya</taxon>
        <taxon>Ascomycota</taxon>
        <taxon>Pezizomycotina</taxon>
        <taxon>Eurotiomycetes</taxon>
        <taxon>Eurotiomycetidae</taxon>
        <taxon>Onygenales</taxon>
        <taxon>Ajellomycetaceae</taxon>
        <taxon>Paracoccidioides</taxon>
    </lineage>
</organism>
<dbReference type="Proteomes" id="UP000001628">
    <property type="component" value="Unassembled WGS sequence"/>
</dbReference>
<dbReference type="HOGENOM" id="CLU_2813099_0_0_1"/>
<dbReference type="KEGG" id="pbn:PADG_04519"/>
<gene>
    <name evidence="1" type="ORF">PADG_04519</name>
</gene>
<dbReference type="VEuPathDB" id="FungiDB:PADG_04519"/>
<name>C1GBZ7_PARBD</name>
<evidence type="ECO:0000313" key="1">
    <source>
        <dbReference type="EMBL" id="EEH48440.1"/>
    </source>
</evidence>
<dbReference type="AlphaFoldDB" id="C1GBZ7"/>
<reference evidence="1 2" key="1">
    <citation type="journal article" date="2011" name="PLoS Genet.">
        <title>Comparative genomic analysis of human fungal pathogens causing paracoccidioidomycosis.</title>
        <authorList>
            <person name="Desjardins C.A."/>
            <person name="Champion M.D."/>
            <person name="Holder J.W."/>
            <person name="Muszewska A."/>
            <person name="Goldberg J."/>
            <person name="Bailao A.M."/>
            <person name="Brigido M.M."/>
            <person name="Ferreira M.E."/>
            <person name="Garcia A.M."/>
            <person name="Grynberg M."/>
            <person name="Gujja S."/>
            <person name="Heiman D.I."/>
            <person name="Henn M.R."/>
            <person name="Kodira C.D."/>
            <person name="Leon-Narvaez H."/>
            <person name="Longo L.V."/>
            <person name="Ma L.J."/>
            <person name="Malavazi I."/>
            <person name="Matsuo A.L."/>
            <person name="Morais F.V."/>
            <person name="Pereira M."/>
            <person name="Rodriguez-Brito S."/>
            <person name="Sakthikumar S."/>
            <person name="Salem-Izacc S.M."/>
            <person name="Sykes S.M."/>
            <person name="Teixeira M.M."/>
            <person name="Vallejo M.C."/>
            <person name="Walter M.E."/>
            <person name="Yandava C."/>
            <person name="Young S."/>
            <person name="Zeng Q."/>
            <person name="Zucker J."/>
            <person name="Felipe M.S."/>
            <person name="Goldman G.H."/>
            <person name="Haas B.J."/>
            <person name="McEwen J.G."/>
            <person name="Nino-Vega G."/>
            <person name="Puccia R."/>
            <person name="San-Blas G."/>
            <person name="Soares C.M."/>
            <person name="Birren B.W."/>
            <person name="Cuomo C.A."/>
        </authorList>
    </citation>
    <scope>NUCLEOTIDE SEQUENCE [LARGE SCALE GENOMIC DNA]</scope>
    <source>
        <strain evidence="1 2">Pb18</strain>
    </source>
</reference>
<dbReference type="RefSeq" id="XP_010760285.1">
    <property type="nucleotide sequence ID" value="XM_010761983.1"/>
</dbReference>